<dbReference type="EMBL" id="VIFM01000258">
    <property type="protein sequence ID" value="TQF10391.1"/>
    <property type="molecule type" value="Genomic_DNA"/>
</dbReference>
<keyword evidence="5" id="KW-1185">Reference proteome</keyword>
<comment type="caution">
    <text evidence="4">The sequence shown here is derived from an EMBL/GenBank/DDBJ whole genome shotgun (WGS) entry which is preliminary data.</text>
</comment>
<dbReference type="SUPFAM" id="SSF48403">
    <property type="entry name" value="Ankyrin repeat"/>
    <property type="match status" value="1"/>
</dbReference>
<feature type="repeat" description="ANK" evidence="3">
    <location>
        <begin position="72"/>
        <end position="104"/>
    </location>
</feature>
<reference evidence="4 5" key="1">
    <citation type="submission" date="2019-06" db="EMBL/GenBank/DDBJ databases">
        <authorList>
            <person name="Livingstone P."/>
            <person name="Whitworth D."/>
        </authorList>
    </citation>
    <scope>NUCLEOTIDE SEQUENCE [LARGE SCALE GENOMIC DNA]</scope>
    <source>
        <strain evidence="4 5">AM401</strain>
    </source>
</reference>
<dbReference type="PROSITE" id="PS50088">
    <property type="entry name" value="ANK_REPEAT"/>
    <property type="match status" value="3"/>
</dbReference>
<evidence type="ECO:0000256" key="2">
    <source>
        <dbReference type="ARBA" id="ARBA00023043"/>
    </source>
</evidence>
<keyword evidence="2 3" id="KW-0040">ANK repeat</keyword>
<keyword evidence="1" id="KW-0677">Repeat</keyword>
<dbReference type="SMART" id="SM00248">
    <property type="entry name" value="ANK"/>
    <property type="match status" value="5"/>
</dbReference>
<gene>
    <name evidence="4" type="ORF">FJV41_39680</name>
</gene>
<evidence type="ECO:0000313" key="5">
    <source>
        <dbReference type="Proteomes" id="UP000315369"/>
    </source>
</evidence>
<name>A0A540WN07_9BACT</name>
<dbReference type="PROSITE" id="PS50297">
    <property type="entry name" value="ANK_REP_REGION"/>
    <property type="match status" value="3"/>
</dbReference>
<dbReference type="Proteomes" id="UP000315369">
    <property type="component" value="Unassembled WGS sequence"/>
</dbReference>
<evidence type="ECO:0000256" key="1">
    <source>
        <dbReference type="ARBA" id="ARBA00022737"/>
    </source>
</evidence>
<feature type="repeat" description="ANK" evidence="3">
    <location>
        <begin position="141"/>
        <end position="173"/>
    </location>
</feature>
<dbReference type="Gene3D" id="1.25.40.20">
    <property type="entry name" value="Ankyrin repeat-containing domain"/>
    <property type="match status" value="2"/>
</dbReference>
<dbReference type="RefSeq" id="WP_141647819.1">
    <property type="nucleotide sequence ID" value="NZ_VIFM01000258.1"/>
</dbReference>
<evidence type="ECO:0000313" key="4">
    <source>
        <dbReference type="EMBL" id="TQF10391.1"/>
    </source>
</evidence>
<dbReference type="OrthoDB" id="8410839at2"/>
<dbReference type="PANTHER" id="PTHR24171">
    <property type="entry name" value="ANKYRIN REPEAT DOMAIN-CONTAINING PROTEIN 39-RELATED"/>
    <property type="match status" value="1"/>
</dbReference>
<protein>
    <submittedName>
        <fullName evidence="4">Ankyrin repeat domain-containing protein</fullName>
    </submittedName>
</protein>
<dbReference type="InterPro" id="IPR002110">
    <property type="entry name" value="Ankyrin_rpt"/>
</dbReference>
<evidence type="ECO:0000256" key="3">
    <source>
        <dbReference type="PROSITE-ProRule" id="PRU00023"/>
    </source>
</evidence>
<accession>A0A540WN07</accession>
<sequence>MLSSELFEAIVQHDLERVRALLVRGADPNLPREDGWRPLHVAIGQMGVGGTIDFIKLLIEHGADVNEWDAHHHETPLLSAMEPPELEVARVLLEAGADPNVRRSTHESPLQLAVEHEHPEITALLLRHGAGRTMDEWGGLRGLTPLGMAARKFNVPIIELLMAEGADPQAVDEYNETALAKLPPREKHDPRTWDRILELLGRRRS</sequence>
<dbReference type="InterPro" id="IPR036770">
    <property type="entry name" value="Ankyrin_rpt-contain_sf"/>
</dbReference>
<organism evidence="4 5">
    <name type="scientific">Myxococcus llanfairpwllgwyngyllgogerychwyrndrobwllllantysiliogogogochensis</name>
    <dbReference type="NCBI Taxonomy" id="2590453"/>
    <lineage>
        <taxon>Bacteria</taxon>
        <taxon>Pseudomonadati</taxon>
        <taxon>Myxococcota</taxon>
        <taxon>Myxococcia</taxon>
        <taxon>Myxococcales</taxon>
        <taxon>Cystobacterineae</taxon>
        <taxon>Myxococcaceae</taxon>
        <taxon>Myxococcus</taxon>
    </lineage>
</organism>
<proteinExistence type="predicted"/>
<feature type="repeat" description="ANK" evidence="3">
    <location>
        <begin position="34"/>
        <end position="70"/>
    </location>
</feature>
<dbReference type="AlphaFoldDB" id="A0A540WN07"/>
<dbReference type="Pfam" id="PF12796">
    <property type="entry name" value="Ank_2"/>
    <property type="match status" value="2"/>
</dbReference>